<dbReference type="GO" id="GO:0004807">
    <property type="term" value="F:triose-phosphate isomerase activity"/>
    <property type="evidence" value="ECO:0007669"/>
    <property type="project" value="UniProtKB-UniRule"/>
</dbReference>
<dbReference type="FunFam" id="3.20.20.70:FF:000016">
    <property type="entry name" value="Triosephosphate isomerase"/>
    <property type="match status" value="1"/>
</dbReference>
<evidence type="ECO:0000256" key="3">
    <source>
        <dbReference type="ARBA" id="ARBA00022432"/>
    </source>
</evidence>
<dbReference type="InterPro" id="IPR035990">
    <property type="entry name" value="TIM_sf"/>
</dbReference>
<organism evidence="9">
    <name type="scientific">Leptotrichia rugosa</name>
    <dbReference type="NCBI Taxonomy" id="3239302"/>
    <lineage>
        <taxon>Bacteria</taxon>
        <taxon>Fusobacteriati</taxon>
        <taxon>Fusobacteriota</taxon>
        <taxon>Fusobacteriia</taxon>
        <taxon>Fusobacteriales</taxon>
        <taxon>Leptotrichiaceae</taxon>
        <taxon>Leptotrichia</taxon>
    </lineage>
</organism>
<feature type="binding site" evidence="7">
    <location>
        <position position="173"/>
    </location>
    <ligand>
        <name>substrate</name>
    </ligand>
</feature>
<comment type="pathway">
    <text evidence="1 7 8">Carbohydrate degradation; glycolysis; D-glyceraldehyde 3-phosphate from glycerone phosphate: step 1/1.</text>
</comment>
<comment type="function">
    <text evidence="7">Involved in the gluconeogenesis. Catalyzes stereospecifically the conversion of dihydroxyacetone phosphate (DHAP) to D-glyceraldehyde-3-phosphate (G3P).</text>
</comment>
<dbReference type="InterPro" id="IPR013785">
    <property type="entry name" value="Aldolase_TIM"/>
</dbReference>
<comment type="similarity">
    <text evidence="2 7 8">Belongs to the triosephosphate isomerase family.</text>
</comment>
<dbReference type="PANTHER" id="PTHR21139">
    <property type="entry name" value="TRIOSEPHOSPHATE ISOMERASE"/>
    <property type="match status" value="1"/>
</dbReference>
<dbReference type="InterPro" id="IPR022896">
    <property type="entry name" value="TrioseP_Isoase_bac/euk"/>
</dbReference>
<dbReference type="PROSITE" id="PS51440">
    <property type="entry name" value="TIM_2"/>
    <property type="match status" value="1"/>
</dbReference>
<dbReference type="GO" id="GO:0005829">
    <property type="term" value="C:cytosol"/>
    <property type="evidence" value="ECO:0007669"/>
    <property type="project" value="TreeGrafter"/>
</dbReference>
<dbReference type="HAMAP" id="MF_00147_B">
    <property type="entry name" value="TIM_B"/>
    <property type="match status" value="1"/>
</dbReference>
<protein>
    <recommendedName>
        <fullName evidence="7 8">Triosephosphate isomerase</fullName>
        <shortName evidence="7">TIM</shortName>
        <shortName evidence="7">TPI</shortName>
        <ecNumber evidence="7 8">5.3.1.1</ecNumber>
    </recommendedName>
    <alternativeName>
        <fullName evidence="7">Triose-phosphate isomerase</fullName>
    </alternativeName>
</protein>
<keyword evidence="3 7" id="KW-0312">Gluconeogenesis</keyword>
<evidence type="ECO:0000256" key="2">
    <source>
        <dbReference type="ARBA" id="ARBA00007422"/>
    </source>
</evidence>
<dbReference type="InterPro" id="IPR020861">
    <property type="entry name" value="Triosephosphate_isomerase_AS"/>
</dbReference>
<dbReference type="GO" id="GO:0006096">
    <property type="term" value="P:glycolytic process"/>
    <property type="evidence" value="ECO:0007669"/>
    <property type="project" value="UniProtKB-UniRule"/>
</dbReference>
<dbReference type="EMBL" id="CP165644">
    <property type="protein sequence ID" value="XDU67457.1"/>
    <property type="molecule type" value="Genomic_DNA"/>
</dbReference>
<evidence type="ECO:0000313" key="9">
    <source>
        <dbReference type="EMBL" id="XDU67457.1"/>
    </source>
</evidence>
<keyword evidence="4 7" id="KW-0963">Cytoplasm</keyword>
<accession>A0AB39VJK8</accession>
<evidence type="ECO:0000256" key="7">
    <source>
        <dbReference type="HAMAP-Rule" id="MF_00147"/>
    </source>
</evidence>
<keyword evidence="5 7" id="KW-0324">Glycolysis</keyword>
<dbReference type="InterPro" id="IPR000652">
    <property type="entry name" value="Triosephosphate_isomerase"/>
</dbReference>
<dbReference type="PANTHER" id="PTHR21139:SF42">
    <property type="entry name" value="TRIOSEPHOSPHATE ISOMERASE"/>
    <property type="match status" value="1"/>
</dbReference>
<dbReference type="KEGG" id="lrug:AB8B22_03295"/>
<dbReference type="NCBIfam" id="TIGR00419">
    <property type="entry name" value="tim"/>
    <property type="match status" value="1"/>
</dbReference>
<comment type="subunit">
    <text evidence="7 8">Homodimer.</text>
</comment>
<feature type="active site" description="Electrophile" evidence="7">
    <location>
        <position position="95"/>
    </location>
</feature>
<evidence type="ECO:0000256" key="5">
    <source>
        <dbReference type="ARBA" id="ARBA00023152"/>
    </source>
</evidence>
<dbReference type="Gene3D" id="3.20.20.70">
    <property type="entry name" value="Aldolase class I"/>
    <property type="match status" value="1"/>
</dbReference>
<dbReference type="EC" id="5.3.1.1" evidence="7 8"/>
<feature type="binding site" evidence="7">
    <location>
        <begin position="9"/>
        <end position="11"/>
    </location>
    <ligand>
        <name>substrate</name>
    </ligand>
</feature>
<dbReference type="SUPFAM" id="SSF51351">
    <property type="entry name" value="Triosephosphate isomerase (TIM)"/>
    <property type="match status" value="1"/>
</dbReference>
<gene>
    <name evidence="7 9" type="primary">tpiA</name>
    <name evidence="9" type="ORF">AB8B22_03295</name>
</gene>
<proteinExistence type="inferred from homology"/>
<feature type="active site" description="Proton acceptor" evidence="7">
    <location>
        <position position="167"/>
    </location>
</feature>
<name>A0AB39VJK8_9FUSO</name>
<dbReference type="Pfam" id="PF00121">
    <property type="entry name" value="TIM"/>
    <property type="match status" value="1"/>
</dbReference>
<evidence type="ECO:0000256" key="4">
    <source>
        <dbReference type="ARBA" id="ARBA00022490"/>
    </source>
</evidence>
<dbReference type="GO" id="GO:0046166">
    <property type="term" value="P:glyceraldehyde-3-phosphate biosynthetic process"/>
    <property type="evidence" value="ECO:0007669"/>
    <property type="project" value="TreeGrafter"/>
</dbReference>
<dbReference type="GO" id="GO:0006094">
    <property type="term" value="P:gluconeogenesis"/>
    <property type="evidence" value="ECO:0007669"/>
    <property type="project" value="UniProtKB-UniRule"/>
</dbReference>
<dbReference type="PROSITE" id="PS00171">
    <property type="entry name" value="TIM_1"/>
    <property type="match status" value="1"/>
</dbReference>
<dbReference type="RefSeq" id="WP_211616277.1">
    <property type="nucleotide sequence ID" value="NZ_CP165644.1"/>
</dbReference>
<comment type="catalytic activity">
    <reaction evidence="7 8">
        <text>D-glyceraldehyde 3-phosphate = dihydroxyacetone phosphate</text>
        <dbReference type="Rhea" id="RHEA:18585"/>
        <dbReference type="ChEBI" id="CHEBI:57642"/>
        <dbReference type="ChEBI" id="CHEBI:59776"/>
        <dbReference type="EC" id="5.3.1.1"/>
    </reaction>
</comment>
<feature type="binding site" evidence="7">
    <location>
        <begin position="234"/>
        <end position="235"/>
    </location>
    <ligand>
        <name>substrate</name>
    </ligand>
</feature>
<dbReference type="CDD" id="cd00311">
    <property type="entry name" value="TIM"/>
    <property type="match status" value="1"/>
</dbReference>
<comment type="subcellular location">
    <subcellularLocation>
        <location evidence="7 8">Cytoplasm</location>
    </subcellularLocation>
</comment>
<reference evidence="9" key="1">
    <citation type="submission" date="2024-07" db="EMBL/GenBank/DDBJ databases">
        <authorList>
            <person name="Li X.-J."/>
            <person name="Wang X."/>
        </authorList>
    </citation>
    <scope>NUCLEOTIDE SEQUENCE</scope>
    <source>
        <strain evidence="9">HSP-334</strain>
    </source>
</reference>
<sequence length="255" mass="27280">MRKVIVAGNWKMNKTAKEAGEFFAEFKPLVKDVKNAGIIIGAPFTALETAVRETKGTNIKIAAENMNAKESGAYTGEVSPLMLKDLGVEYVILGHSERREYYGETNEIINEKVKSALAHDLKPILCIGEKLEEREANTTEDVVKSQIIGGLKDVTADQMANVILAYEPVWAIGTGKTATPAQAQEVHAFIRSLLTDLFGAQVAENVTVQYGGSMNDGNAAELIAQKDIDGGLVGGASLVPAKFTVIVKAGDAVTK</sequence>
<keyword evidence="6 7" id="KW-0413">Isomerase</keyword>
<comment type="pathway">
    <text evidence="7 8">Carbohydrate biosynthesis; gluconeogenesis.</text>
</comment>
<dbReference type="AlphaFoldDB" id="A0AB39VJK8"/>
<evidence type="ECO:0000256" key="1">
    <source>
        <dbReference type="ARBA" id="ARBA00004680"/>
    </source>
</evidence>
<evidence type="ECO:0000256" key="8">
    <source>
        <dbReference type="RuleBase" id="RU363013"/>
    </source>
</evidence>
<dbReference type="GO" id="GO:0019563">
    <property type="term" value="P:glycerol catabolic process"/>
    <property type="evidence" value="ECO:0007669"/>
    <property type="project" value="TreeGrafter"/>
</dbReference>
<feature type="binding site" evidence="7">
    <location>
        <position position="213"/>
    </location>
    <ligand>
        <name>substrate</name>
    </ligand>
</feature>
<evidence type="ECO:0000256" key="6">
    <source>
        <dbReference type="ARBA" id="ARBA00023235"/>
    </source>
</evidence>